<sequence length="146" mass="16078">MLLCEPANPPRKVLFCDTCGPAANCLWVIAARVTKPTGQEEKPARTRIVSRTLSPRPRRRLPPSHSSTAPPIFWRAHALPPLSPRPPARHPHSAGRAAQVISAPARRHLRPPRSGVFSSFPKGPRADHTNFKIAEDDISDGEDQLQ</sequence>
<evidence type="ECO:0000313" key="3">
    <source>
        <dbReference type="Proteomes" id="UP000244336"/>
    </source>
</evidence>
<evidence type="ECO:0000256" key="1">
    <source>
        <dbReference type="SAM" id="MobiDB-lite"/>
    </source>
</evidence>
<gene>
    <name evidence="2" type="ORF">GQ55_1G122500</name>
</gene>
<name>A0A2T7F4T7_9POAL</name>
<dbReference type="EMBL" id="CM009749">
    <property type="protein sequence ID" value="PUZ75106.1"/>
    <property type="molecule type" value="Genomic_DNA"/>
</dbReference>
<feature type="compositionally biased region" description="Basic and acidic residues" evidence="1">
    <location>
        <begin position="124"/>
        <end position="135"/>
    </location>
</feature>
<evidence type="ECO:0000313" key="2">
    <source>
        <dbReference type="EMBL" id="PUZ75106.1"/>
    </source>
</evidence>
<feature type="compositionally biased region" description="Acidic residues" evidence="1">
    <location>
        <begin position="136"/>
        <end position="146"/>
    </location>
</feature>
<dbReference type="Proteomes" id="UP000244336">
    <property type="component" value="Chromosome 1"/>
</dbReference>
<keyword evidence="3" id="KW-1185">Reference proteome</keyword>
<dbReference type="AlphaFoldDB" id="A0A2T7F4T7"/>
<organism evidence="2 3">
    <name type="scientific">Panicum hallii var. hallii</name>
    <dbReference type="NCBI Taxonomy" id="1504633"/>
    <lineage>
        <taxon>Eukaryota</taxon>
        <taxon>Viridiplantae</taxon>
        <taxon>Streptophyta</taxon>
        <taxon>Embryophyta</taxon>
        <taxon>Tracheophyta</taxon>
        <taxon>Spermatophyta</taxon>
        <taxon>Magnoliopsida</taxon>
        <taxon>Liliopsida</taxon>
        <taxon>Poales</taxon>
        <taxon>Poaceae</taxon>
        <taxon>PACMAD clade</taxon>
        <taxon>Panicoideae</taxon>
        <taxon>Panicodae</taxon>
        <taxon>Paniceae</taxon>
        <taxon>Panicinae</taxon>
        <taxon>Panicum</taxon>
        <taxon>Panicum sect. Panicum</taxon>
    </lineage>
</organism>
<protein>
    <submittedName>
        <fullName evidence="2">Uncharacterized protein</fullName>
    </submittedName>
</protein>
<proteinExistence type="predicted"/>
<dbReference type="Gramene" id="PUZ75106">
    <property type="protein sequence ID" value="PUZ75106"/>
    <property type="gene ID" value="GQ55_1G122500"/>
</dbReference>
<feature type="region of interest" description="Disordered" evidence="1">
    <location>
        <begin position="38"/>
        <end position="146"/>
    </location>
</feature>
<reference evidence="2 3" key="1">
    <citation type="submission" date="2018-04" db="EMBL/GenBank/DDBJ databases">
        <title>WGS assembly of Panicum hallii var. hallii HAL2.</title>
        <authorList>
            <person name="Lovell J."/>
            <person name="Jenkins J."/>
            <person name="Lowry D."/>
            <person name="Mamidi S."/>
            <person name="Sreedasyam A."/>
            <person name="Weng X."/>
            <person name="Barry K."/>
            <person name="Bonette J."/>
            <person name="Campitelli B."/>
            <person name="Daum C."/>
            <person name="Gordon S."/>
            <person name="Gould B."/>
            <person name="Lipzen A."/>
            <person name="MacQueen A."/>
            <person name="Palacio-Mejia J."/>
            <person name="Plott C."/>
            <person name="Shakirov E."/>
            <person name="Shu S."/>
            <person name="Yoshinaga Y."/>
            <person name="Zane M."/>
            <person name="Rokhsar D."/>
            <person name="Grimwood J."/>
            <person name="Schmutz J."/>
            <person name="Juenger T."/>
        </authorList>
    </citation>
    <scope>NUCLEOTIDE SEQUENCE [LARGE SCALE GENOMIC DNA]</scope>
    <source>
        <strain evidence="3">cv. HAL2</strain>
    </source>
</reference>
<accession>A0A2T7F4T7</accession>